<dbReference type="AlphaFoldDB" id="A0A839UR48"/>
<keyword evidence="5" id="KW-1185">Reference proteome</keyword>
<evidence type="ECO:0000256" key="1">
    <source>
        <dbReference type="ARBA" id="ARBA00022741"/>
    </source>
</evidence>
<organism evidence="4 5">
    <name type="scientific">Simiduia aestuariiviva</name>
    <dbReference type="NCBI Taxonomy" id="1510459"/>
    <lineage>
        <taxon>Bacteria</taxon>
        <taxon>Pseudomonadati</taxon>
        <taxon>Pseudomonadota</taxon>
        <taxon>Gammaproteobacteria</taxon>
        <taxon>Cellvibrionales</taxon>
        <taxon>Cellvibrionaceae</taxon>
        <taxon>Simiduia</taxon>
    </lineage>
</organism>
<comment type="caution">
    <text evidence="4">The sequence shown here is derived from an EMBL/GenBank/DDBJ whole genome shotgun (WGS) entry which is preliminary data.</text>
</comment>
<dbReference type="Pfam" id="PF00005">
    <property type="entry name" value="ABC_tran"/>
    <property type="match status" value="1"/>
</dbReference>
<dbReference type="GO" id="GO:0005524">
    <property type="term" value="F:ATP binding"/>
    <property type="evidence" value="ECO:0007669"/>
    <property type="project" value="UniProtKB-KW"/>
</dbReference>
<dbReference type="PROSITE" id="PS50893">
    <property type="entry name" value="ABC_TRANSPORTER_2"/>
    <property type="match status" value="1"/>
</dbReference>
<evidence type="ECO:0000256" key="2">
    <source>
        <dbReference type="ARBA" id="ARBA00022840"/>
    </source>
</evidence>
<evidence type="ECO:0000259" key="3">
    <source>
        <dbReference type="PROSITE" id="PS50893"/>
    </source>
</evidence>
<dbReference type="SMART" id="SM00382">
    <property type="entry name" value="AAA"/>
    <property type="match status" value="1"/>
</dbReference>
<dbReference type="PANTHER" id="PTHR43582">
    <property type="entry name" value="LINEARMYCIN RESISTANCE ATP-BINDING PROTEIN LNRL"/>
    <property type="match status" value="1"/>
</dbReference>
<evidence type="ECO:0000313" key="5">
    <source>
        <dbReference type="Proteomes" id="UP000559987"/>
    </source>
</evidence>
<dbReference type="InterPro" id="IPR003439">
    <property type="entry name" value="ABC_transporter-like_ATP-bd"/>
</dbReference>
<protein>
    <submittedName>
        <fullName evidence="4">ABC-2 type transport system ATP-binding protein</fullName>
    </submittedName>
</protein>
<dbReference type="Proteomes" id="UP000559987">
    <property type="component" value="Unassembled WGS sequence"/>
</dbReference>
<gene>
    <name evidence="4" type="ORF">FHS30_001520</name>
</gene>
<dbReference type="InterPro" id="IPR027417">
    <property type="entry name" value="P-loop_NTPase"/>
</dbReference>
<evidence type="ECO:0000313" key="4">
    <source>
        <dbReference type="EMBL" id="MBB3168336.1"/>
    </source>
</evidence>
<keyword evidence="1" id="KW-0547">Nucleotide-binding</keyword>
<dbReference type="SUPFAM" id="SSF52540">
    <property type="entry name" value="P-loop containing nucleoside triphosphate hydrolases"/>
    <property type="match status" value="1"/>
</dbReference>
<dbReference type="EMBL" id="JACHXZ010000002">
    <property type="protein sequence ID" value="MBB3168336.1"/>
    <property type="molecule type" value="Genomic_DNA"/>
</dbReference>
<feature type="domain" description="ABC transporter" evidence="3">
    <location>
        <begin position="2"/>
        <end position="236"/>
    </location>
</feature>
<accession>A0A839UR48</accession>
<dbReference type="RefSeq" id="WP_183909825.1">
    <property type="nucleotide sequence ID" value="NZ_JACHXZ010000002.1"/>
</dbReference>
<proteinExistence type="predicted"/>
<reference evidence="4 5" key="1">
    <citation type="submission" date="2020-08" db="EMBL/GenBank/DDBJ databases">
        <title>Genomic Encyclopedia of Type Strains, Phase III (KMG-III): the genomes of soil and plant-associated and newly described type strains.</title>
        <authorList>
            <person name="Whitman W."/>
        </authorList>
    </citation>
    <scope>NUCLEOTIDE SEQUENCE [LARGE SCALE GENOMIC DNA]</scope>
    <source>
        <strain evidence="4 5">CECT 8571</strain>
    </source>
</reference>
<dbReference type="InterPro" id="IPR003593">
    <property type="entry name" value="AAA+_ATPase"/>
</dbReference>
<dbReference type="Gene3D" id="3.40.50.300">
    <property type="entry name" value="P-loop containing nucleotide triphosphate hydrolases"/>
    <property type="match status" value="1"/>
</dbReference>
<name>A0A839UR48_9GAMM</name>
<dbReference type="PANTHER" id="PTHR43582:SF2">
    <property type="entry name" value="LINEARMYCIN RESISTANCE ATP-BINDING PROTEIN LNRL"/>
    <property type="match status" value="1"/>
</dbReference>
<keyword evidence="2 4" id="KW-0067">ATP-binding</keyword>
<dbReference type="GO" id="GO:0016887">
    <property type="term" value="F:ATP hydrolysis activity"/>
    <property type="evidence" value="ECO:0007669"/>
    <property type="project" value="InterPro"/>
</dbReference>
<sequence length="311" mass="33357">MINIQGVNYRYRNAADNALESISLEVQPGKILGLLGPNGAGKTTLISLLSGNLKLQSGSILVDGTDLQNLHKNNPAAVCLAPQDFAFYPSLTVGENLTFFARISPKGEGRRTAEAQIEFALDFCQLSHVLKQPACSLSGGLQRRLNLAITLLASPNYLLLDEPTVGVDPQTRAFILESVKALSQSGLGVVYTSHYMEEVEAIADQLAIIDGGKLLRYGDKSALLESRSSLCLKLVNLSEEESRAKLAEFGNVEVAPADDCVSLEIDLLTTVTVGQVLAAVEGAGGRICEVSYGRPKLESLFLGLTHRSLRD</sequence>